<evidence type="ECO:0000256" key="15">
    <source>
        <dbReference type="ARBA" id="ARBA00023136"/>
    </source>
</evidence>
<evidence type="ECO:0000256" key="6">
    <source>
        <dbReference type="ARBA" id="ARBA00022527"/>
    </source>
</evidence>
<gene>
    <name evidence="22" type="ORF">CIPAW_05G036900</name>
</gene>
<dbReference type="InterPro" id="IPR000985">
    <property type="entry name" value="Lectin_LegA_CS"/>
</dbReference>
<keyword evidence="17" id="KW-0325">Glycoprotein</keyword>
<dbReference type="Pfam" id="PF00139">
    <property type="entry name" value="Lectin_legB"/>
    <property type="match status" value="1"/>
</dbReference>
<keyword evidence="16" id="KW-0675">Receptor</keyword>
<evidence type="ECO:0000256" key="4">
    <source>
        <dbReference type="ARBA" id="ARBA00012513"/>
    </source>
</evidence>
<dbReference type="AlphaFoldDB" id="A0A8T1QEB3"/>
<keyword evidence="8 20" id="KW-0812">Transmembrane</keyword>
<dbReference type="InterPro" id="IPR008271">
    <property type="entry name" value="Ser/Thr_kinase_AS"/>
</dbReference>
<keyword evidence="5" id="KW-1003">Cell membrane</keyword>
<dbReference type="InterPro" id="IPR050528">
    <property type="entry name" value="L-type_Lectin-RKs"/>
</dbReference>
<protein>
    <recommendedName>
        <fullName evidence="4">non-specific serine/threonine protein kinase</fullName>
        <ecNumber evidence="4">2.7.11.1</ecNumber>
    </recommendedName>
</protein>
<dbReference type="SMART" id="SM00220">
    <property type="entry name" value="S_TKc"/>
    <property type="match status" value="1"/>
</dbReference>
<dbReference type="GO" id="GO:0030246">
    <property type="term" value="F:carbohydrate binding"/>
    <property type="evidence" value="ECO:0007669"/>
    <property type="project" value="UniProtKB-KW"/>
</dbReference>
<dbReference type="InterPro" id="IPR000719">
    <property type="entry name" value="Prot_kinase_dom"/>
</dbReference>
<evidence type="ECO:0000256" key="14">
    <source>
        <dbReference type="ARBA" id="ARBA00022989"/>
    </source>
</evidence>
<dbReference type="PROSITE" id="PS00307">
    <property type="entry name" value="LECTIN_LEGUME_BETA"/>
    <property type="match status" value="1"/>
</dbReference>
<comment type="caution">
    <text evidence="22">The sequence shown here is derived from an EMBL/GenBank/DDBJ whole genome shotgun (WGS) entry which is preliminary data.</text>
</comment>
<dbReference type="PROSITE" id="PS00107">
    <property type="entry name" value="PROTEIN_KINASE_ATP"/>
    <property type="match status" value="1"/>
</dbReference>
<dbReference type="CDD" id="cd06899">
    <property type="entry name" value="lectin_legume_LecRK_Arcelin_ConA"/>
    <property type="match status" value="1"/>
</dbReference>
<keyword evidence="23" id="KW-1185">Reference proteome</keyword>
<name>A0A8T1QEB3_CARIL</name>
<evidence type="ECO:0000256" key="10">
    <source>
        <dbReference type="ARBA" id="ARBA00022734"/>
    </source>
</evidence>
<evidence type="ECO:0000256" key="19">
    <source>
        <dbReference type="SAM" id="MobiDB-lite"/>
    </source>
</evidence>
<dbReference type="InterPro" id="IPR017441">
    <property type="entry name" value="Protein_kinase_ATP_BS"/>
</dbReference>
<evidence type="ECO:0000256" key="3">
    <source>
        <dbReference type="ARBA" id="ARBA00010217"/>
    </source>
</evidence>
<keyword evidence="7" id="KW-0808">Transferase</keyword>
<keyword evidence="11 18" id="KW-0547">Nucleotide-binding</keyword>
<dbReference type="EC" id="2.7.11.1" evidence="4"/>
<dbReference type="PROSITE" id="PS00308">
    <property type="entry name" value="LECTIN_LEGUME_ALPHA"/>
    <property type="match status" value="1"/>
</dbReference>
<keyword evidence="14 20" id="KW-1133">Transmembrane helix</keyword>
<keyword evidence="15 20" id="KW-0472">Membrane</keyword>
<feature type="transmembrane region" description="Helical" evidence="20">
    <location>
        <begin position="310"/>
        <end position="332"/>
    </location>
</feature>
<evidence type="ECO:0000256" key="7">
    <source>
        <dbReference type="ARBA" id="ARBA00022679"/>
    </source>
</evidence>
<dbReference type="GO" id="GO:0005886">
    <property type="term" value="C:plasma membrane"/>
    <property type="evidence" value="ECO:0007669"/>
    <property type="project" value="UniProtKB-SubCell"/>
</dbReference>
<dbReference type="PANTHER" id="PTHR27007">
    <property type="match status" value="1"/>
</dbReference>
<accession>A0A8T1QEB3</accession>
<evidence type="ECO:0000256" key="20">
    <source>
        <dbReference type="SAM" id="Phobius"/>
    </source>
</evidence>
<keyword evidence="10" id="KW-0430">Lectin</keyword>
<evidence type="ECO:0000256" key="13">
    <source>
        <dbReference type="ARBA" id="ARBA00022840"/>
    </source>
</evidence>
<dbReference type="PROSITE" id="PS00108">
    <property type="entry name" value="PROTEIN_KINASE_ST"/>
    <property type="match status" value="1"/>
</dbReference>
<proteinExistence type="inferred from homology"/>
<dbReference type="CDD" id="cd14066">
    <property type="entry name" value="STKc_IRAK"/>
    <property type="match status" value="1"/>
</dbReference>
<reference evidence="22" key="1">
    <citation type="submission" date="2020-12" db="EMBL/GenBank/DDBJ databases">
        <title>WGS assembly of Carya illinoinensis cv. Pawnee.</title>
        <authorList>
            <person name="Platts A."/>
            <person name="Shu S."/>
            <person name="Wright S."/>
            <person name="Barry K."/>
            <person name="Edger P."/>
            <person name="Pires J.C."/>
            <person name="Schmutz J."/>
        </authorList>
    </citation>
    <scope>NUCLEOTIDE SEQUENCE</scope>
    <source>
        <tissue evidence="22">Leaf</tissue>
    </source>
</reference>
<keyword evidence="9" id="KW-0732">Signal</keyword>
<evidence type="ECO:0000256" key="8">
    <source>
        <dbReference type="ARBA" id="ARBA00022692"/>
    </source>
</evidence>
<dbReference type="GO" id="GO:0005524">
    <property type="term" value="F:ATP binding"/>
    <property type="evidence" value="ECO:0007669"/>
    <property type="project" value="UniProtKB-UniRule"/>
</dbReference>
<keyword evidence="13 18" id="KW-0067">ATP-binding</keyword>
<dbReference type="Proteomes" id="UP000811609">
    <property type="component" value="Chromosome 5"/>
</dbReference>
<keyword evidence="6" id="KW-0723">Serine/threonine-protein kinase</keyword>
<evidence type="ECO:0000259" key="21">
    <source>
        <dbReference type="PROSITE" id="PS50011"/>
    </source>
</evidence>
<dbReference type="FunFam" id="1.10.510.10:FF:000240">
    <property type="entry name" value="Lectin-domain containing receptor kinase A4.3"/>
    <property type="match status" value="1"/>
</dbReference>
<evidence type="ECO:0000256" key="9">
    <source>
        <dbReference type="ARBA" id="ARBA00022729"/>
    </source>
</evidence>
<dbReference type="FunFam" id="3.30.200.20:FF:000168">
    <property type="entry name" value="L-type lectin-domain containing receptor kinase IX.1"/>
    <property type="match status" value="1"/>
</dbReference>
<evidence type="ECO:0000256" key="12">
    <source>
        <dbReference type="ARBA" id="ARBA00022777"/>
    </source>
</evidence>
<feature type="domain" description="Protein kinase" evidence="21">
    <location>
        <begin position="376"/>
        <end position="654"/>
    </location>
</feature>
<evidence type="ECO:0000313" key="23">
    <source>
        <dbReference type="Proteomes" id="UP000811609"/>
    </source>
</evidence>
<evidence type="ECO:0000256" key="11">
    <source>
        <dbReference type="ARBA" id="ARBA00022741"/>
    </source>
</evidence>
<dbReference type="GO" id="GO:0004674">
    <property type="term" value="F:protein serine/threonine kinase activity"/>
    <property type="evidence" value="ECO:0007669"/>
    <property type="project" value="UniProtKB-KW"/>
</dbReference>
<sequence length="718" mass="79213">MSICKPQNSKFSPEITSPKSQFPTMVFHPPKLLRPFMFITIFLLFIIPCATQLFFNYSDFNQSINRIRLTGNATLLGSAAIQLTPDAVDNWGRATYTELLHIWEEPGKLADFNTSFSFIIDSEGKDSYSDGLVFFLTSPGFPDPQPTDGSGIGLLSRDQWRDSSFFAENKFVAVEFDTFRNDWDPPEPVNEHVGIIINGMRSQNYAPWDSVITENRTYSASISYDSTTQNLSVTFTGFSNGVTPIQQGLSSIVNLTDYLPERVEFGFSSSTGLISELHTICSWSFNSTSPFLIQTSAVPKKNGDGSKRKLVLGLSVGGCILISGMGLAWLVYRKRKTKGGEEGDLSFVLSMDEEFERGTGPKKFSYEELVSATNNFAGENKLGEGGFGGVYKGFINELNSYVAVKRVSRESKQGIKEYASEVKSISQLRHRNLVQLTGWCHEKKDLLLVYEFMPNGSLDLHLFKGESLLTWVMRYNIAQGLAFALLYLHEEWEQCVLHRDIKSSNVMLDSSFNAKLGDFGLARLVDHGKGSQTTAVAGTMGYMAPECIISGRASKESDIYSFGIVLLEIACGRKPVETQRRQDEVSLVEWVWQLYGMGKLVDAADPRLCGDFDEQQLERLMIAGLWCAHPDYNLRPSIRKVVHVLSSEGSLPVLAPEMPLLTYLAPPVSASASSASTSENKHSQSASHSGSTSSSQVTSSAASSSSSALPHSHLVGTK</sequence>
<evidence type="ECO:0000256" key="18">
    <source>
        <dbReference type="PROSITE-ProRule" id="PRU10141"/>
    </source>
</evidence>
<comment type="similarity">
    <text evidence="3">In the C-terminal section; belongs to the protein kinase superfamily. Ser/Thr protein kinase family.</text>
</comment>
<dbReference type="InterPro" id="IPR019825">
    <property type="entry name" value="Lectin_legB_Mn/Ca_BS"/>
</dbReference>
<comment type="similarity">
    <text evidence="2">In the N-terminal section; belongs to the leguminous lectin family.</text>
</comment>
<organism evidence="22 23">
    <name type="scientific">Carya illinoinensis</name>
    <name type="common">Pecan</name>
    <dbReference type="NCBI Taxonomy" id="32201"/>
    <lineage>
        <taxon>Eukaryota</taxon>
        <taxon>Viridiplantae</taxon>
        <taxon>Streptophyta</taxon>
        <taxon>Embryophyta</taxon>
        <taxon>Tracheophyta</taxon>
        <taxon>Spermatophyta</taxon>
        <taxon>Magnoliopsida</taxon>
        <taxon>eudicotyledons</taxon>
        <taxon>Gunneridae</taxon>
        <taxon>Pentapetalae</taxon>
        <taxon>rosids</taxon>
        <taxon>fabids</taxon>
        <taxon>Fagales</taxon>
        <taxon>Juglandaceae</taxon>
        <taxon>Carya</taxon>
    </lineage>
</organism>
<dbReference type="InterPro" id="IPR001220">
    <property type="entry name" value="Legume_lectin_dom"/>
</dbReference>
<evidence type="ECO:0000256" key="1">
    <source>
        <dbReference type="ARBA" id="ARBA00004251"/>
    </source>
</evidence>
<keyword evidence="12" id="KW-0418">Kinase</keyword>
<dbReference type="EMBL" id="CM031813">
    <property type="protein sequence ID" value="KAG6652896.1"/>
    <property type="molecule type" value="Genomic_DNA"/>
</dbReference>
<comment type="subcellular location">
    <subcellularLocation>
        <location evidence="1">Cell membrane</location>
        <topology evidence="1">Single-pass type I membrane protein</topology>
    </subcellularLocation>
</comment>
<dbReference type="GO" id="GO:0002229">
    <property type="term" value="P:defense response to oomycetes"/>
    <property type="evidence" value="ECO:0007669"/>
    <property type="project" value="UniProtKB-ARBA"/>
</dbReference>
<feature type="transmembrane region" description="Helical" evidence="20">
    <location>
        <begin position="36"/>
        <end position="58"/>
    </location>
</feature>
<feature type="binding site" evidence="18">
    <location>
        <position position="405"/>
    </location>
    <ligand>
        <name>ATP</name>
        <dbReference type="ChEBI" id="CHEBI:30616"/>
    </ligand>
</feature>
<dbReference type="PROSITE" id="PS50011">
    <property type="entry name" value="PROTEIN_KINASE_DOM"/>
    <property type="match status" value="1"/>
</dbReference>
<evidence type="ECO:0000256" key="5">
    <source>
        <dbReference type="ARBA" id="ARBA00022475"/>
    </source>
</evidence>
<evidence type="ECO:0000256" key="2">
    <source>
        <dbReference type="ARBA" id="ARBA00008536"/>
    </source>
</evidence>
<feature type="region of interest" description="Disordered" evidence="19">
    <location>
        <begin position="671"/>
        <end position="718"/>
    </location>
</feature>
<dbReference type="Pfam" id="PF00069">
    <property type="entry name" value="Pkinase"/>
    <property type="match status" value="1"/>
</dbReference>
<evidence type="ECO:0000313" key="22">
    <source>
        <dbReference type="EMBL" id="KAG6652896.1"/>
    </source>
</evidence>
<evidence type="ECO:0000256" key="16">
    <source>
        <dbReference type="ARBA" id="ARBA00023170"/>
    </source>
</evidence>
<evidence type="ECO:0000256" key="17">
    <source>
        <dbReference type="ARBA" id="ARBA00023180"/>
    </source>
</evidence>